<comment type="caution">
    <text evidence="1">The sequence shown here is derived from an EMBL/GenBank/DDBJ whole genome shotgun (WGS) entry which is preliminary data.</text>
</comment>
<accession>A0A7X3BU39</accession>
<dbReference type="OrthoDB" id="5465335at2"/>
<evidence type="ECO:0000313" key="4">
    <source>
        <dbReference type="Proteomes" id="UP000484547"/>
    </source>
</evidence>
<evidence type="ECO:0000313" key="3">
    <source>
        <dbReference type="Proteomes" id="UP000443070"/>
    </source>
</evidence>
<dbReference type="EMBL" id="WNBM01000001">
    <property type="protein sequence ID" value="MTT74702.1"/>
    <property type="molecule type" value="Genomic_DNA"/>
</dbReference>
<reference evidence="3 4" key="1">
    <citation type="journal article" date="2019" name="Nat. Med.">
        <title>A library of human gut bacterial isolates paired with longitudinal multiomics data enables mechanistic microbiome research.</title>
        <authorList>
            <person name="Poyet M."/>
            <person name="Groussin M."/>
            <person name="Gibbons S.M."/>
            <person name="Avila-Pacheco J."/>
            <person name="Jiang X."/>
            <person name="Kearney S.M."/>
            <person name="Perrotta A.R."/>
            <person name="Berdy B."/>
            <person name="Zhao S."/>
            <person name="Lieberman T.D."/>
            <person name="Swanson P.K."/>
            <person name="Smith M."/>
            <person name="Roesemann S."/>
            <person name="Alexander J.E."/>
            <person name="Rich S.A."/>
            <person name="Livny J."/>
            <person name="Vlamakis H."/>
            <person name="Clish C."/>
            <person name="Bullock K."/>
            <person name="Deik A."/>
            <person name="Scott J."/>
            <person name="Pierce K.A."/>
            <person name="Xavier R.J."/>
            <person name="Alm E.J."/>
        </authorList>
    </citation>
    <scope>NUCLEOTIDE SEQUENCE [LARGE SCALE GENOMIC DNA]</scope>
    <source>
        <strain evidence="1 4">BIOML-A13</strain>
        <strain evidence="2 3">BIOML-A3</strain>
    </source>
</reference>
<protein>
    <submittedName>
        <fullName evidence="1">His-Xaa-Ser system protein HxsD</fullName>
    </submittedName>
</protein>
<dbReference type="InterPro" id="IPR023974">
    <property type="entry name" value="HxsD"/>
</dbReference>
<proteinExistence type="predicted"/>
<name>A0A7X3BU39_9FIRM</name>
<dbReference type="Proteomes" id="UP000443070">
    <property type="component" value="Unassembled WGS sequence"/>
</dbReference>
<sequence length="108" mass="12810">MSLLYHCCNNEFEVLLSKTTYEREAILSVVYKFSEIFVIKIEEIKDDINNVKMIVVKKNDEEVNDMDIEMLLTELADQQLRLDILKRTSEIRKRIIDKAFEPILDVKK</sequence>
<dbReference type="Proteomes" id="UP000484547">
    <property type="component" value="Unassembled WGS sequence"/>
</dbReference>
<organism evidence="1 4">
    <name type="scientific">Phascolarctobacterium faecium</name>
    <dbReference type="NCBI Taxonomy" id="33025"/>
    <lineage>
        <taxon>Bacteria</taxon>
        <taxon>Bacillati</taxon>
        <taxon>Bacillota</taxon>
        <taxon>Negativicutes</taxon>
        <taxon>Acidaminococcales</taxon>
        <taxon>Acidaminococcaceae</taxon>
        <taxon>Phascolarctobacterium</taxon>
    </lineage>
</organism>
<dbReference type="AlphaFoldDB" id="A0A7X3BU39"/>
<dbReference type="RefSeq" id="WP_149877425.1">
    <property type="nucleotide sequence ID" value="NZ_JBAMWN010000002.1"/>
</dbReference>
<dbReference type="NCBIfam" id="TIGR03976">
    <property type="entry name" value="chp_LLNDYxLRE"/>
    <property type="match status" value="1"/>
</dbReference>
<keyword evidence="3" id="KW-1185">Reference proteome</keyword>
<evidence type="ECO:0000313" key="1">
    <source>
        <dbReference type="EMBL" id="MTT74702.1"/>
    </source>
</evidence>
<dbReference type="EMBL" id="WNBW01000001">
    <property type="protein sequence ID" value="MTU02833.1"/>
    <property type="molecule type" value="Genomic_DNA"/>
</dbReference>
<evidence type="ECO:0000313" key="2">
    <source>
        <dbReference type="EMBL" id="MTU02833.1"/>
    </source>
</evidence>
<gene>
    <name evidence="1" type="primary">hxsD</name>
    <name evidence="1" type="ORF">GMD11_00265</name>
    <name evidence="2" type="ORF">GMD18_00260</name>
</gene>